<keyword evidence="2" id="KW-0808">Transferase</keyword>
<accession>A0A366F7E3</accession>
<dbReference type="Pfam" id="PF08241">
    <property type="entry name" value="Methyltransf_11"/>
    <property type="match status" value="1"/>
</dbReference>
<keyword evidence="2" id="KW-0489">Methyltransferase</keyword>
<evidence type="ECO:0000313" key="3">
    <source>
        <dbReference type="Proteomes" id="UP000253529"/>
    </source>
</evidence>
<dbReference type="Gene3D" id="6.10.140.1580">
    <property type="match status" value="2"/>
</dbReference>
<dbReference type="EMBL" id="QNRK01000018">
    <property type="protein sequence ID" value="RBP10563.1"/>
    <property type="molecule type" value="Genomic_DNA"/>
</dbReference>
<keyword evidence="3" id="KW-1185">Reference proteome</keyword>
<feature type="domain" description="Methyltransferase type 11" evidence="1">
    <location>
        <begin position="41"/>
        <end position="138"/>
    </location>
</feature>
<name>A0A366F7E3_9HYPH</name>
<proteinExistence type="predicted"/>
<organism evidence="2 3">
    <name type="scientific">Roseiarcus fermentans</name>
    <dbReference type="NCBI Taxonomy" id="1473586"/>
    <lineage>
        <taxon>Bacteria</taxon>
        <taxon>Pseudomonadati</taxon>
        <taxon>Pseudomonadota</taxon>
        <taxon>Alphaproteobacteria</taxon>
        <taxon>Hyphomicrobiales</taxon>
        <taxon>Roseiarcaceae</taxon>
        <taxon>Roseiarcus</taxon>
    </lineage>
</organism>
<dbReference type="Gene3D" id="3.40.50.150">
    <property type="entry name" value="Vaccinia Virus protein VP39"/>
    <property type="match status" value="1"/>
</dbReference>
<dbReference type="CDD" id="cd02440">
    <property type="entry name" value="AdoMet_MTases"/>
    <property type="match status" value="1"/>
</dbReference>
<evidence type="ECO:0000259" key="1">
    <source>
        <dbReference type="Pfam" id="PF08241"/>
    </source>
</evidence>
<dbReference type="GO" id="GO:0032259">
    <property type="term" value="P:methylation"/>
    <property type="evidence" value="ECO:0007669"/>
    <property type="project" value="UniProtKB-KW"/>
</dbReference>
<sequence length="268" mass="29093">MPIDYVHGYDDLEARRLQDQAGALTDLLHSDTRYAPGEEILEVGCGVGAQTVTLLRNSPKARFTCIDRSAASLEQARSAVERAGFADVRFLVADVFALPFPPASFNHVFLCFVLEHLSAPASALREIRTVLRPGGTLTVIEGDHGTACFHPDSSYARRAIACQVELQARAGGDAMIGRRLFPLLADAGFADVRVSPRLVYVDGSRPQLIDSFTRKTFTSMIEGVREAAVTSGLATADDFDRGAADLRRTASPDAVFCYTFFKAFARAD</sequence>
<dbReference type="OrthoDB" id="9777830at2"/>
<dbReference type="InterPro" id="IPR013216">
    <property type="entry name" value="Methyltransf_11"/>
</dbReference>
<dbReference type="RefSeq" id="WP_113890462.1">
    <property type="nucleotide sequence ID" value="NZ_QNRK01000018.1"/>
</dbReference>
<dbReference type="InterPro" id="IPR029063">
    <property type="entry name" value="SAM-dependent_MTases_sf"/>
</dbReference>
<dbReference type="PANTHER" id="PTHR42912:SF93">
    <property type="entry name" value="N6-ADENOSINE-METHYLTRANSFERASE TMT1A"/>
    <property type="match status" value="1"/>
</dbReference>
<reference evidence="2 3" key="1">
    <citation type="submission" date="2018-06" db="EMBL/GenBank/DDBJ databases">
        <title>Genomic Encyclopedia of Type Strains, Phase IV (KMG-IV): sequencing the most valuable type-strain genomes for metagenomic binning, comparative biology and taxonomic classification.</title>
        <authorList>
            <person name="Goeker M."/>
        </authorList>
    </citation>
    <scope>NUCLEOTIDE SEQUENCE [LARGE SCALE GENOMIC DNA]</scope>
    <source>
        <strain evidence="2 3">DSM 24875</strain>
    </source>
</reference>
<dbReference type="PANTHER" id="PTHR42912">
    <property type="entry name" value="METHYLTRANSFERASE"/>
    <property type="match status" value="1"/>
</dbReference>
<gene>
    <name evidence="2" type="ORF">DFR50_11849</name>
</gene>
<dbReference type="InterPro" id="IPR050508">
    <property type="entry name" value="Methyltransf_Superfamily"/>
</dbReference>
<comment type="caution">
    <text evidence="2">The sequence shown here is derived from an EMBL/GenBank/DDBJ whole genome shotgun (WGS) entry which is preliminary data.</text>
</comment>
<dbReference type="AlphaFoldDB" id="A0A366F7E3"/>
<dbReference type="GO" id="GO:0008757">
    <property type="term" value="F:S-adenosylmethionine-dependent methyltransferase activity"/>
    <property type="evidence" value="ECO:0007669"/>
    <property type="project" value="InterPro"/>
</dbReference>
<protein>
    <submittedName>
        <fullName evidence="2">Methyltransferase family protein</fullName>
    </submittedName>
</protein>
<evidence type="ECO:0000313" key="2">
    <source>
        <dbReference type="EMBL" id="RBP10563.1"/>
    </source>
</evidence>
<dbReference type="Proteomes" id="UP000253529">
    <property type="component" value="Unassembled WGS sequence"/>
</dbReference>
<dbReference type="SUPFAM" id="SSF53335">
    <property type="entry name" value="S-adenosyl-L-methionine-dependent methyltransferases"/>
    <property type="match status" value="1"/>
</dbReference>